<dbReference type="InterPro" id="IPR004838">
    <property type="entry name" value="NHTrfase_class1_PyrdxlP-BS"/>
</dbReference>
<keyword evidence="6" id="KW-0663">Pyridoxal phosphate</keyword>
<dbReference type="PANTHER" id="PTHR46383">
    <property type="entry name" value="ASPARTATE AMINOTRANSFERASE"/>
    <property type="match status" value="1"/>
</dbReference>
<reference evidence="10 11" key="1">
    <citation type="journal article" date="2016" name="Microb. Cell Fact.">
        <title>Dissection of exopolysaccharide biosynthesis in Kozakia baliensis.</title>
        <authorList>
            <person name="Brandt J.U."/>
            <person name="Jakob F."/>
            <person name="Behr J."/>
            <person name="Geissler A.J."/>
            <person name="Vogel R.F."/>
        </authorList>
    </citation>
    <scope>NUCLEOTIDE SEQUENCE [LARGE SCALE GENOMIC DNA]</scope>
    <source>
        <strain evidence="10 11">DSM 14400</strain>
    </source>
</reference>
<dbReference type="RefSeq" id="WP_070403714.1">
    <property type="nucleotide sequence ID" value="NZ_BJVW01000006.1"/>
</dbReference>
<name>A0A1D8UX07_9PROT</name>
<evidence type="ECO:0000313" key="10">
    <source>
        <dbReference type="EMBL" id="AOX18215.1"/>
    </source>
</evidence>
<evidence type="ECO:0000256" key="2">
    <source>
        <dbReference type="ARBA" id="ARBA00007441"/>
    </source>
</evidence>
<evidence type="ECO:0000256" key="8">
    <source>
        <dbReference type="RuleBase" id="RU000481"/>
    </source>
</evidence>
<dbReference type="Gene3D" id="3.40.640.10">
    <property type="entry name" value="Type I PLP-dependent aspartate aminotransferase-like (Major domain)"/>
    <property type="match status" value="1"/>
</dbReference>
<evidence type="ECO:0000256" key="1">
    <source>
        <dbReference type="ARBA" id="ARBA00001933"/>
    </source>
</evidence>
<dbReference type="eggNOG" id="COG0436">
    <property type="taxonomic scope" value="Bacteria"/>
</dbReference>
<keyword evidence="5 8" id="KW-0808">Transferase</keyword>
<feature type="domain" description="Aminotransferase class I/classII large" evidence="9">
    <location>
        <begin position="33"/>
        <end position="393"/>
    </location>
</feature>
<dbReference type="KEGG" id="kba:A0U89_08475"/>
<comment type="subunit">
    <text evidence="3">Homodimer.</text>
</comment>
<dbReference type="InterPro" id="IPR004839">
    <property type="entry name" value="Aminotransferase_I/II_large"/>
</dbReference>
<evidence type="ECO:0000313" key="11">
    <source>
        <dbReference type="Proteomes" id="UP000179145"/>
    </source>
</evidence>
<evidence type="ECO:0000256" key="6">
    <source>
        <dbReference type="ARBA" id="ARBA00022898"/>
    </source>
</evidence>
<organism evidence="10 11">
    <name type="scientific">Kozakia baliensis</name>
    <dbReference type="NCBI Taxonomy" id="153496"/>
    <lineage>
        <taxon>Bacteria</taxon>
        <taxon>Pseudomonadati</taxon>
        <taxon>Pseudomonadota</taxon>
        <taxon>Alphaproteobacteria</taxon>
        <taxon>Acetobacterales</taxon>
        <taxon>Acetobacteraceae</taxon>
        <taxon>Kozakia</taxon>
    </lineage>
</organism>
<dbReference type="EMBL" id="CP014674">
    <property type="protein sequence ID" value="AOX18215.1"/>
    <property type="molecule type" value="Genomic_DNA"/>
</dbReference>
<dbReference type="AlphaFoldDB" id="A0A1D8UX07"/>
<proteinExistence type="inferred from homology"/>
<dbReference type="PANTHER" id="PTHR46383:SF1">
    <property type="entry name" value="ASPARTATE AMINOTRANSFERASE"/>
    <property type="match status" value="1"/>
</dbReference>
<dbReference type="STRING" id="153496.A0U89_08475"/>
<comment type="similarity">
    <text evidence="2 8">Belongs to the class-I pyridoxal-phosphate-dependent aminotransferase family.</text>
</comment>
<sequence length="401" mass="43184">MTFEIADRLKGLPQPATIAMSARARALRAQGVDVISLALGEPDFASPPEAVEAAAQAGREGDTRYPPVGGQPALKQAVIEKFSHENGLKFTLDQILIANGGKQLIFNAFMASLNAGDEVIVPAPYWVSYPIIAKMMGGVPVEAICREEDGFRLSAEALRRAITSRTRWLVLNFPNNPSGAIMERADLEAIADILRQAPHVWILADEIYEHLTFDGRSHVSLAAVAPDLADRILTVNGMAKAYAMTGWRVGFAGGPLPLIRAMTSVQSNATSGVCTLAQAGAVAALQTSPVRRDGMRDIYQKRRDQVVTALRAIPGLTCAMPDGAFYAYPGLVGLIGKRTQNGREIRTDLDFAEALLDAEYVATVPGSAFGLSPHIRLSCAASEVQLREACQRIERFVRSLS</sequence>
<dbReference type="PROSITE" id="PS00105">
    <property type="entry name" value="AA_TRANSFER_CLASS_1"/>
    <property type="match status" value="1"/>
</dbReference>
<comment type="cofactor">
    <cofactor evidence="1 8">
        <name>pyridoxal 5'-phosphate</name>
        <dbReference type="ChEBI" id="CHEBI:597326"/>
    </cofactor>
</comment>
<dbReference type="FunFam" id="3.40.640.10:FF:000033">
    <property type="entry name" value="Aspartate aminotransferase"/>
    <property type="match status" value="1"/>
</dbReference>
<keyword evidence="4 8" id="KW-0032">Aminotransferase</keyword>
<dbReference type="InterPro" id="IPR050596">
    <property type="entry name" value="AspAT/PAT-like"/>
</dbReference>
<dbReference type="EC" id="2.6.1.-" evidence="8"/>
<dbReference type="SUPFAM" id="SSF53383">
    <property type="entry name" value="PLP-dependent transferases"/>
    <property type="match status" value="1"/>
</dbReference>
<dbReference type="GO" id="GO:0006520">
    <property type="term" value="P:amino acid metabolic process"/>
    <property type="evidence" value="ECO:0007669"/>
    <property type="project" value="InterPro"/>
</dbReference>
<dbReference type="InterPro" id="IPR015422">
    <property type="entry name" value="PyrdxlP-dep_Trfase_small"/>
</dbReference>
<evidence type="ECO:0000256" key="5">
    <source>
        <dbReference type="ARBA" id="ARBA00022679"/>
    </source>
</evidence>
<dbReference type="Gene3D" id="3.90.1150.10">
    <property type="entry name" value="Aspartate Aminotransferase, domain 1"/>
    <property type="match status" value="1"/>
</dbReference>
<evidence type="ECO:0000259" key="9">
    <source>
        <dbReference type="Pfam" id="PF00155"/>
    </source>
</evidence>
<protein>
    <recommendedName>
        <fullName evidence="8">Aminotransferase</fullName>
        <ecNumber evidence="8">2.6.1.-</ecNumber>
    </recommendedName>
</protein>
<evidence type="ECO:0000256" key="4">
    <source>
        <dbReference type="ARBA" id="ARBA00022576"/>
    </source>
</evidence>
<keyword evidence="11" id="KW-1185">Reference proteome</keyword>
<accession>A0A1D8UX07</accession>
<dbReference type="GO" id="GO:0030170">
    <property type="term" value="F:pyridoxal phosphate binding"/>
    <property type="evidence" value="ECO:0007669"/>
    <property type="project" value="InterPro"/>
</dbReference>
<evidence type="ECO:0000256" key="3">
    <source>
        <dbReference type="ARBA" id="ARBA00011738"/>
    </source>
</evidence>
<dbReference type="InterPro" id="IPR015421">
    <property type="entry name" value="PyrdxlP-dep_Trfase_major"/>
</dbReference>
<dbReference type="OrthoDB" id="9763453at2"/>
<evidence type="ECO:0000256" key="7">
    <source>
        <dbReference type="ARBA" id="ARBA00049185"/>
    </source>
</evidence>
<dbReference type="CDD" id="cd00609">
    <property type="entry name" value="AAT_like"/>
    <property type="match status" value="1"/>
</dbReference>
<dbReference type="Pfam" id="PF00155">
    <property type="entry name" value="Aminotran_1_2"/>
    <property type="match status" value="1"/>
</dbReference>
<dbReference type="InterPro" id="IPR015424">
    <property type="entry name" value="PyrdxlP-dep_Trfase"/>
</dbReference>
<gene>
    <name evidence="10" type="ORF">A0U89_08475</name>
</gene>
<comment type="catalytic activity">
    <reaction evidence="7">
        <text>L-aspartate + 2-oxoglutarate = oxaloacetate + L-glutamate</text>
        <dbReference type="Rhea" id="RHEA:21824"/>
        <dbReference type="ChEBI" id="CHEBI:16452"/>
        <dbReference type="ChEBI" id="CHEBI:16810"/>
        <dbReference type="ChEBI" id="CHEBI:29985"/>
        <dbReference type="ChEBI" id="CHEBI:29991"/>
        <dbReference type="EC" id="2.6.1.1"/>
    </reaction>
</comment>
<dbReference type="GO" id="GO:0004069">
    <property type="term" value="F:L-aspartate:2-oxoglutarate aminotransferase activity"/>
    <property type="evidence" value="ECO:0007669"/>
    <property type="project" value="UniProtKB-EC"/>
</dbReference>
<dbReference type="Proteomes" id="UP000179145">
    <property type="component" value="Chromosome"/>
</dbReference>